<evidence type="ECO:0000256" key="4">
    <source>
        <dbReference type="ARBA" id="ARBA00022833"/>
    </source>
</evidence>
<dbReference type="GO" id="GO:0016787">
    <property type="term" value="F:hydrolase activity"/>
    <property type="evidence" value="ECO:0007669"/>
    <property type="project" value="UniProtKB-KW"/>
</dbReference>
<comment type="similarity">
    <text evidence="1">Belongs to the metallo-beta-lactamase superfamily.</text>
</comment>
<keyword evidence="2" id="KW-0479">Metal-binding</keyword>
<dbReference type="GO" id="GO:0046872">
    <property type="term" value="F:metal ion binding"/>
    <property type="evidence" value="ECO:0007669"/>
    <property type="project" value="UniProtKB-KW"/>
</dbReference>
<evidence type="ECO:0000256" key="3">
    <source>
        <dbReference type="ARBA" id="ARBA00022801"/>
    </source>
</evidence>
<feature type="signal peptide" evidence="5">
    <location>
        <begin position="1"/>
        <end position="35"/>
    </location>
</feature>
<dbReference type="RefSeq" id="WP_317625252.1">
    <property type="nucleotide sequence ID" value="NZ_JANFFA010000001.1"/>
</dbReference>
<keyword evidence="3" id="KW-0378">Hydrolase</keyword>
<evidence type="ECO:0000256" key="5">
    <source>
        <dbReference type="SAM" id="SignalP"/>
    </source>
</evidence>
<evidence type="ECO:0000256" key="1">
    <source>
        <dbReference type="ARBA" id="ARBA00007749"/>
    </source>
</evidence>
<dbReference type="Gene3D" id="3.60.15.10">
    <property type="entry name" value="Ribonuclease Z/Hydroxyacylglutathione hydrolase-like"/>
    <property type="match status" value="1"/>
</dbReference>
<feature type="domain" description="Metallo-beta-lactamase" evidence="6">
    <location>
        <begin position="100"/>
        <end position="285"/>
    </location>
</feature>
<dbReference type="Proteomes" id="UP001227162">
    <property type="component" value="Unassembled WGS sequence"/>
</dbReference>
<dbReference type="SUPFAM" id="SSF56281">
    <property type="entry name" value="Metallo-hydrolase/oxidoreductase"/>
    <property type="match status" value="1"/>
</dbReference>
<reference evidence="7" key="1">
    <citation type="submission" date="2022-07" db="EMBL/GenBank/DDBJ databases">
        <authorList>
            <person name="Otstavnykh N."/>
            <person name="Isaeva M."/>
            <person name="Bystritskaya E."/>
        </authorList>
    </citation>
    <scope>NUCLEOTIDE SEQUENCE</scope>
    <source>
        <strain evidence="7">10Alg 79</strain>
    </source>
</reference>
<name>A0AAJ1U4R3_9RHOB</name>
<feature type="chain" id="PRO_5042603889" evidence="5">
    <location>
        <begin position="36"/>
        <end position="313"/>
    </location>
</feature>
<dbReference type="InterPro" id="IPR036866">
    <property type="entry name" value="RibonucZ/Hydroxyglut_hydro"/>
</dbReference>
<organism evidence="7 8">
    <name type="scientific">Rhodalgimonas zhirmunskyi</name>
    <dbReference type="NCBI Taxonomy" id="2964767"/>
    <lineage>
        <taxon>Bacteria</taxon>
        <taxon>Pseudomonadati</taxon>
        <taxon>Pseudomonadota</taxon>
        <taxon>Alphaproteobacteria</taxon>
        <taxon>Rhodobacterales</taxon>
        <taxon>Roseobacteraceae</taxon>
        <taxon>Rhodalgimonas</taxon>
    </lineage>
</organism>
<comment type="caution">
    <text evidence="7">The sequence shown here is derived from an EMBL/GenBank/DDBJ whole genome shotgun (WGS) entry which is preliminary data.</text>
</comment>
<dbReference type="SMART" id="SM00849">
    <property type="entry name" value="Lactamase_B"/>
    <property type="match status" value="1"/>
</dbReference>
<evidence type="ECO:0000259" key="6">
    <source>
        <dbReference type="SMART" id="SM00849"/>
    </source>
</evidence>
<dbReference type="PANTHER" id="PTHR42978">
    <property type="entry name" value="QUORUM-QUENCHING LACTONASE YTNP-RELATED-RELATED"/>
    <property type="match status" value="1"/>
</dbReference>
<dbReference type="CDD" id="cd07720">
    <property type="entry name" value="OPHC2-like_MBL-fold"/>
    <property type="match status" value="1"/>
</dbReference>
<dbReference type="InterPro" id="IPR001279">
    <property type="entry name" value="Metallo-B-lactamas"/>
</dbReference>
<evidence type="ECO:0000313" key="7">
    <source>
        <dbReference type="EMBL" id="MDQ2093670.1"/>
    </source>
</evidence>
<evidence type="ECO:0000256" key="2">
    <source>
        <dbReference type="ARBA" id="ARBA00022723"/>
    </source>
</evidence>
<dbReference type="InterPro" id="IPR051013">
    <property type="entry name" value="MBL_superfamily_lactonases"/>
</dbReference>
<dbReference type="PROSITE" id="PS51318">
    <property type="entry name" value="TAT"/>
    <property type="match status" value="1"/>
</dbReference>
<evidence type="ECO:0000313" key="8">
    <source>
        <dbReference type="Proteomes" id="UP001227162"/>
    </source>
</evidence>
<gene>
    <name evidence="7" type="ORF">NOI20_06080</name>
</gene>
<dbReference type="PANTHER" id="PTHR42978:SF6">
    <property type="entry name" value="QUORUM-QUENCHING LACTONASE YTNP-RELATED"/>
    <property type="match status" value="1"/>
</dbReference>
<reference evidence="7" key="2">
    <citation type="submission" date="2023-04" db="EMBL/GenBank/DDBJ databases">
        <title>'Rhodoalgimonas zhirmunskyi' gen. nov., isolated from a red alga.</title>
        <authorList>
            <person name="Nedashkovskaya O.I."/>
            <person name="Otstavnykh N.Y."/>
            <person name="Bystritskaya E.P."/>
            <person name="Balabanova L.A."/>
            <person name="Isaeva M.P."/>
        </authorList>
    </citation>
    <scope>NUCLEOTIDE SEQUENCE</scope>
    <source>
        <strain evidence="7">10Alg 79</strain>
    </source>
</reference>
<dbReference type="EMBL" id="JANFFA010000001">
    <property type="protein sequence ID" value="MDQ2093670.1"/>
    <property type="molecule type" value="Genomic_DNA"/>
</dbReference>
<dbReference type="AlphaFoldDB" id="A0AAJ1U4R3"/>
<keyword evidence="8" id="KW-1185">Reference proteome</keyword>
<proteinExistence type="inferred from homology"/>
<protein>
    <submittedName>
        <fullName evidence="7">MBL fold metallo-hydrolase</fullName>
    </submittedName>
</protein>
<accession>A0AAJ1U4R3</accession>
<dbReference type="Pfam" id="PF00753">
    <property type="entry name" value="Lactamase_B"/>
    <property type="match status" value="1"/>
</dbReference>
<dbReference type="InterPro" id="IPR006311">
    <property type="entry name" value="TAT_signal"/>
</dbReference>
<keyword evidence="4" id="KW-0862">Zinc</keyword>
<sequence>MPNTPRPAFSITRRSALMGAAALPLAAATSSPAFAAAEMMGVAATRFNRVKLGDFEVTTLLSGTRTVPGPHGIFGLNASDEDFAAASKAANIPDDKAQFFFTPTVVNTGSELILFDTGLNPGLISGALQAAGYSTDQIDKVVLTHMHGDHIGGMADGGTATFANASYITGATEFDAWSKMENEGFEAKVRPFAENMSMIKGGDSVASGITAVEAFGHTPGHMAYMIESGGEQLMLAVDFANHYVWSLAHPDWEVKFDQDKAKAAETRRKMLDMIAAEKMPFVGYHMPWPGIGYVEKAGDGYTYVPTSYQMMLD</sequence>
<keyword evidence="5" id="KW-0732">Signal</keyword>